<comment type="caution">
    <text evidence="2">The sequence shown here is derived from an EMBL/GenBank/DDBJ whole genome shotgun (WGS) entry which is preliminary data.</text>
</comment>
<evidence type="ECO:0000256" key="1">
    <source>
        <dbReference type="SAM" id="MobiDB-lite"/>
    </source>
</evidence>
<dbReference type="EMBL" id="JEMB01002978">
    <property type="protein sequence ID" value="KYF76773.1"/>
    <property type="molecule type" value="Genomic_DNA"/>
</dbReference>
<name>A0A150R9H4_SORCE</name>
<evidence type="ECO:0000313" key="3">
    <source>
        <dbReference type="Proteomes" id="UP000075635"/>
    </source>
</evidence>
<evidence type="ECO:0000313" key="2">
    <source>
        <dbReference type="EMBL" id="KYF76773.1"/>
    </source>
</evidence>
<sequence>MSAFFVYLETNWLVSYILPHHPWRSEARSLLDAADRGECQLRIPVAAFLEARHVVHRETEDHARAVKAVSEGLSAAARNLNEPALLAVARDVLKAESSYHLPDPQRELDALTVRCKPFMIHHPQEEQAALDALLPSVGMRGTDIVDLHIISAILADRDLDRAPEAAVLSANSKEFDVGGTTSKLPRDVYSRRRLVYLPQFNLAGAKALWQRDNGRGWPTPQPTSPDPRRREAQKLLSGLNESQLDAMLVELRRLGSPPS</sequence>
<proteinExistence type="predicted"/>
<dbReference type="Proteomes" id="UP000075635">
    <property type="component" value="Unassembled WGS sequence"/>
</dbReference>
<reference evidence="2 3" key="1">
    <citation type="submission" date="2014-02" db="EMBL/GenBank/DDBJ databases">
        <title>The small core and large imbalanced accessory genome model reveals a collaborative survival strategy of Sorangium cellulosum strains in nature.</title>
        <authorList>
            <person name="Han K."/>
            <person name="Peng R."/>
            <person name="Blom J."/>
            <person name="Li Y.-Z."/>
        </authorList>
    </citation>
    <scope>NUCLEOTIDE SEQUENCE [LARGE SCALE GENOMIC DNA]</scope>
    <source>
        <strain evidence="2 3">So0011-07</strain>
    </source>
</reference>
<organism evidence="2 3">
    <name type="scientific">Sorangium cellulosum</name>
    <name type="common">Polyangium cellulosum</name>
    <dbReference type="NCBI Taxonomy" id="56"/>
    <lineage>
        <taxon>Bacteria</taxon>
        <taxon>Pseudomonadati</taxon>
        <taxon>Myxococcota</taxon>
        <taxon>Polyangia</taxon>
        <taxon>Polyangiales</taxon>
        <taxon>Polyangiaceae</taxon>
        <taxon>Sorangium</taxon>
    </lineage>
</organism>
<accession>A0A150R9H4</accession>
<feature type="region of interest" description="Disordered" evidence="1">
    <location>
        <begin position="211"/>
        <end position="233"/>
    </location>
</feature>
<evidence type="ECO:0008006" key="4">
    <source>
        <dbReference type="Google" id="ProtNLM"/>
    </source>
</evidence>
<protein>
    <recommendedName>
        <fullName evidence="4">DUF4935 domain-containing protein</fullName>
    </recommendedName>
</protein>
<gene>
    <name evidence="2" type="ORF">BE17_14840</name>
</gene>
<dbReference type="AlphaFoldDB" id="A0A150R9H4"/>